<sequence length="107" mass="12064">IFGNGIAVKIYGELKIAAKEIVYARELKLNTLQVLVLTPESGDHFPWDVKKWIYHKGEYDNYASIDIYSAATGQYQMRADGRQAIRTVPTTLPDDGSLWLDFIAIGE</sequence>
<reference evidence="1" key="1">
    <citation type="journal article" date="2014" name="Front. Microbiol.">
        <title>High frequency of phylogenetically diverse reductive dehalogenase-homologous genes in deep subseafloor sedimentary metagenomes.</title>
        <authorList>
            <person name="Kawai M."/>
            <person name="Futagami T."/>
            <person name="Toyoda A."/>
            <person name="Takaki Y."/>
            <person name="Nishi S."/>
            <person name="Hori S."/>
            <person name="Arai W."/>
            <person name="Tsubouchi T."/>
            <person name="Morono Y."/>
            <person name="Uchiyama I."/>
            <person name="Ito T."/>
            <person name="Fujiyama A."/>
            <person name="Inagaki F."/>
            <person name="Takami H."/>
        </authorList>
    </citation>
    <scope>NUCLEOTIDE SEQUENCE</scope>
    <source>
        <strain evidence="1">Expedition CK06-06</strain>
    </source>
</reference>
<comment type="caution">
    <text evidence="1">The sequence shown here is derived from an EMBL/GenBank/DDBJ whole genome shotgun (WGS) entry which is preliminary data.</text>
</comment>
<dbReference type="AlphaFoldDB" id="X1CHD4"/>
<dbReference type="EMBL" id="BART01037454">
    <property type="protein sequence ID" value="GAH07731.1"/>
    <property type="molecule type" value="Genomic_DNA"/>
</dbReference>
<feature type="non-terminal residue" evidence="1">
    <location>
        <position position="1"/>
    </location>
</feature>
<proteinExistence type="predicted"/>
<name>X1CHD4_9ZZZZ</name>
<evidence type="ECO:0000313" key="1">
    <source>
        <dbReference type="EMBL" id="GAH07731.1"/>
    </source>
</evidence>
<gene>
    <name evidence="1" type="ORF">S01H4_62658</name>
</gene>
<accession>X1CHD4</accession>
<protein>
    <submittedName>
        <fullName evidence="1">Uncharacterized protein</fullName>
    </submittedName>
</protein>
<organism evidence="1">
    <name type="scientific">marine sediment metagenome</name>
    <dbReference type="NCBI Taxonomy" id="412755"/>
    <lineage>
        <taxon>unclassified sequences</taxon>
        <taxon>metagenomes</taxon>
        <taxon>ecological metagenomes</taxon>
    </lineage>
</organism>